<dbReference type="EMBL" id="VUMG01000001">
    <property type="protein sequence ID" value="MSS44944.1"/>
    <property type="molecule type" value="Genomic_DNA"/>
</dbReference>
<dbReference type="AlphaFoldDB" id="A0A7K0J4T5"/>
<comment type="subcellular location">
    <subcellularLocation>
        <location evidence="1 7">Cell membrane</location>
        <topology evidence="1 7">Multi-pass membrane protein</topology>
    </subcellularLocation>
</comment>
<feature type="transmembrane region" description="Helical" evidence="7">
    <location>
        <begin position="207"/>
        <end position="226"/>
    </location>
</feature>
<comment type="similarity">
    <text evidence="7">Belongs to the binding-protein-dependent transport system permease family.</text>
</comment>
<keyword evidence="5 7" id="KW-1133">Transmembrane helix</keyword>
<evidence type="ECO:0000256" key="7">
    <source>
        <dbReference type="RuleBase" id="RU363032"/>
    </source>
</evidence>
<evidence type="ECO:0000256" key="3">
    <source>
        <dbReference type="ARBA" id="ARBA00022475"/>
    </source>
</evidence>
<keyword evidence="3" id="KW-1003">Cell membrane</keyword>
<comment type="caution">
    <text evidence="9">The sequence shown here is derived from an EMBL/GenBank/DDBJ whole genome shotgun (WGS) entry which is preliminary data.</text>
</comment>
<dbReference type="PROSITE" id="PS50928">
    <property type="entry name" value="ABC_TM1"/>
    <property type="match status" value="1"/>
</dbReference>
<sequence>MSTSTQPAVGAYATKSRKRSLYKDRTRHRASAIAILVALVWLIPVYWMVKSAFEDDKSLLSKPPKFIVTNGTLKNFQRILTDDSFWSAMRMSLTVSFITVVFATLFALMFSFSLSRYRFRARATMIVLVLVVQMIPAEALFISQYRMLDSIGLLNSAIGLGILYVGGHVPFMTWIMRGYVDAVPVDLEEAAQVDGCSRLGAFFRVTLPLLLPGIVATAVFGFLFAWNEYTLALIVLSKNSAHTLPMWLQTFQSGNLGYTDWGGVMAGATLMAVPVVVLFSLIQNRLGKTMTAGAVKG</sequence>
<keyword evidence="6 7" id="KW-0472">Membrane</keyword>
<evidence type="ECO:0000313" key="10">
    <source>
        <dbReference type="Proteomes" id="UP000466104"/>
    </source>
</evidence>
<protein>
    <submittedName>
        <fullName evidence="9">Carbohydrate ABC transporter permease</fullName>
    </submittedName>
</protein>
<dbReference type="PANTHER" id="PTHR32243">
    <property type="entry name" value="MALTOSE TRANSPORT SYSTEM PERMEASE-RELATED"/>
    <property type="match status" value="1"/>
</dbReference>
<keyword evidence="10" id="KW-1185">Reference proteome</keyword>
<keyword evidence="4 7" id="KW-0812">Transmembrane</keyword>
<reference evidence="9 10" key="1">
    <citation type="submission" date="2019-08" db="EMBL/GenBank/DDBJ databases">
        <title>In-depth cultivation of the pig gut microbiome towards novel bacterial diversity and tailored functional studies.</title>
        <authorList>
            <person name="Wylensek D."/>
            <person name="Hitch T.C.A."/>
            <person name="Clavel T."/>
        </authorList>
    </citation>
    <scope>NUCLEOTIDE SEQUENCE [LARGE SCALE GENOMIC DNA]</scope>
    <source>
        <strain evidence="9 10">WCA-380-WT-3A</strain>
    </source>
</reference>
<dbReference type="InterPro" id="IPR035906">
    <property type="entry name" value="MetI-like_sf"/>
</dbReference>
<evidence type="ECO:0000256" key="2">
    <source>
        <dbReference type="ARBA" id="ARBA00022448"/>
    </source>
</evidence>
<dbReference type="RefSeq" id="WP_154561612.1">
    <property type="nucleotide sequence ID" value="NZ_VUMG01000001.1"/>
</dbReference>
<dbReference type="CDD" id="cd06261">
    <property type="entry name" value="TM_PBP2"/>
    <property type="match status" value="1"/>
</dbReference>
<evidence type="ECO:0000256" key="6">
    <source>
        <dbReference type="ARBA" id="ARBA00023136"/>
    </source>
</evidence>
<evidence type="ECO:0000256" key="4">
    <source>
        <dbReference type="ARBA" id="ARBA00022692"/>
    </source>
</evidence>
<dbReference type="PANTHER" id="PTHR32243:SF18">
    <property type="entry name" value="INNER MEMBRANE ABC TRANSPORTER PERMEASE PROTEIN YCJP"/>
    <property type="match status" value="1"/>
</dbReference>
<evidence type="ECO:0000256" key="1">
    <source>
        <dbReference type="ARBA" id="ARBA00004651"/>
    </source>
</evidence>
<dbReference type="GO" id="GO:0005886">
    <property type="term" value="C:plasma membrane"/>
    <property type="evidence" value="ECO:0007669"/>
    <property type="project" value="UniProtKB-SubCell"/>
</dbReference>
<evidence type="ECO:0000256" key="5">
    <source>
        <dbReference type="ARBA" id="ARBA00022989"/>
    </source>
</evidence>
<dbReference type="Proteomes" id="UP000466104">
    <property type="component" value="Unassembled WGS sequence"/>
</dbReference>
<proteinExistence type="inferred from homology"/>
<name>A0A7K0J4T5_9ACTN</name>
<evidence type="ECO:0000313" key="9">
    <source>
        <dbReference type="EMBL" id="MSS44944.1"/>
    </source>
</evidence>
<dbReference type="SUPFAM" id="SSF161098">
    <property type="entry name" value="MetI-like"/>
    <property type="match status" value="1"/>
</dbReference>
<keyword evidence="2 7" id="KW-0813">Transport</keyword>
<feature type="transmembrane region" description="Helical" evidence="7">
    <location>
        <begin position="93"/>
        <end position="114"/>
    </location>
</feature>
<dbReference type="InterPro" id="IPR050901">
    <property type="entry name" value="BP-dep_ABC_trans_perm"/>
</dbReference>
<feature type="domain" description="ABC transmembrane type-1" evidence="8">
    <location>
        <begin position="89"/>
        <end position="282"/>
    </location>
</feature>
<dbReference type="InterPro" id="IPR000515">
    <property type="entry name" value="MetI-like"/>
</dbReference>
<feature type="transmembrane region" description="Helical" evidence="7">
    <location>
        <begin position="30"/>
        <end position="49"/>
    </location>
</feature>
<organism evidence="9 10">
    <name type="scientific">Cutibacterium porci</name>
    <dbReference type="NCBI Taxonomy" id="2605781"/>
    <lineage>
        <taxon>Bacteria</taxon>
        <taxon>Bacillati</taxon>
        <taxon>Actinomycetota</taxon>
        <taxon>Actinomycetes</taxon>
        <taxon>Propionibacteriales</taxon>
        <taxon>Propionibacteriaceae</taxon>
        <taxon>Cutibacterium</taxon>
    </lineage>
</organism>
<dbReference type="GO" id="GO:0055085">
    <property type="term" value="P:transmembrane transport"/>
    <property type="evidence" value="ECO:0007669"/>
    <property type="project" value="InterPro"/>
</dbReference>
<gene>
    <name evidence="9" type="ORF">FYJ43_02525</name>
</gene>
<feature type="transmembrane region" description="Helical" evidence="7">
    <location>
        <begin position="126"/>
        <end position="145"/>
    </location>
</feature>
<dbReference type="Pfam" id="PF00528">
    <property type="entry name" value="BPD_transp_1"/>
    <property type="match status" value="1"/>
</dbReference>
<accession>A0A7K0J4T5</accession>
<dbReference type="Gene3D" id="1.10.3720.10">
    <property type="entry name" value="MetI-like"/>
    <property type="match status" value="1"/>
</dbReference>
<feature type="transmembrane region" description="Helical" evidence="7">
    <location>
        <begin position="261"/>
        <end position="282"/>
    </location>
</feature>
<feature type="transmembrane region" description="Helical" evidence="7">
    <location>
        <begin position="151"/>
        <end position="171"/>
    </location>
</feature>
<evidence type="ECO:0000259" key="8">
    <source>
        <dbReference type="PROSITE" id="PS50928"/>
    </source>
</evidence>